<evidence type="ECO:0000313" key="2">
    <source>
        <dbReference type="EMBL" id="KAG8199610.1"/>
    </source>
</evidence>
<protein>
    <submittedName>
        <fullName evidence="2">Uncharacterized protein</fullName>
    </submittedName>
</protein>
<dbReference type="AlphaFoldDB" id="A0AAV6VU12"/>
<dbReference type="EMBL" id="JAFNEN010000026">
    <property type="protein sequence ID" value="KAG8199610.1"/>
    <property type="molecule type" value="Genomic_DNA"/>
</dbReference>
<keyword evidence="3" id="KW-1185">Reference proteome</keyword>
<evidence type="ECO:0000256" key="1">
    <source>
        <dbReference type="SAM" id="MobiDB-lite"/>
    </source>
</evidence>
<feature type="compositionally biased region" description="Polar residues" evidence="1">
    <location>
        <begin position="751"/>
        <end position="760"/>
    </location>
</feature>
<gene>
    <name evidence="2" type="ORF">JTE90_009446</name>
</gene>
<dbReference type="Proteomes" id="UP000827092">
    <property type="component" value="Unassembled WGS sequence"/>
</dbReference>
<feature type="compositionally biased region" description="Polar residues" evidence="1">
    <location>
        <begin position="780"/>
        <end position="801"/>
    </location>
</feature>
<comment type="caution">
    <text evidence="2">The sequence shown here is derived from an EMBL/GenBank/DDBJ whole genome shotgun (WGS) entry which is preliminary data.</text>
</comment>
<evidence type="ECO:0000313" key="3">
    <source>
        <dbReference type="Proteomes" id="UP000827092"/>
    </source>
</evidence>
<proteinExistence type="predicted"/>
<reference evidence="2 3" key="1">
    <citation type="journal article" date="2022" name="Nat. Ecol. Evol.">
        <title>A masculinizing supergene underlies an exaggerated male reproductive morph in a spider.</title>
        <authorList>
            <person name="Hendrickx F."/>
            <person name="De Corte Z."/>
            <person name="Sonet G."/>
            <person name="Van Belleghem S.M."/>
            <person name="Kostlbacher S."/>
            <person name="Vangestel C."/>
        </authorList>
    </citation>
    <scope>NUCLEOTIDE SEQUENCE [LARGE SCALE GENOMIC DNA]</scope>
    <source>
        <strain evidence="2">W744_W776</strain>
    </source>
</reference>
<feature type="region of interest" description="Disordered" evidence="1">
    <location>
        <begin position="751"/>
        <end position="801"/>
    </location>
</feature>
<organism evidence="2 3">
    <name type="scientific">Oedothorax gibbosus</name>
    <dbReference type="NCBI Taxonomy" id="931172"/>
    <lineage>
        <taxon>Eukaryota</taxon>
        <taxon>Metazoa</taxon>
        <taxon>Ecdysozoa</taxon>
        <taxon>Arthropoda</taxon>
        <taxon>Chelicerata</taxon>
        <taxon>Arachnida</taxon>
        <taxon>Araneae</taxon>
        <taxon>Araneomorphae</taxon>
        <taxon>Entelegynae</taxon>
        <taxon>Araneoidea</taxon>
        <taxon>Linyphiidae</taxon>
        <taxon>Erigoninae</taxon>
        <taxon>Oedothorax</taxon>
    </lineage>
</organism>
<feature type="compositionally biased region" description="Polar residues" evidence="1">
    <location>
        <begin position="983"/>
        <end position="1004"/>
    </location>
</feature>
<name>A0AAV6VU12_9ARAC</name>
<feature type="region of interest" description="Disordered" evidence="1">
    <location>
        <begin position="956"/>
        <end position="1004"/>
    </location>
</feature>
<sequence length="1126" mass="126303">MFDYVCKVKDIIISGARTIYNGIFFNKPTENQNVEALNYADNLSNHSQSSPETYPFSIIESQCNKNNASQFFHDDGSQISCNYKGIRRLPLDLEDDIKEGKFVINNQELLRTSNCIYQPPNSEDTSKEEIPFNPNCSASSLGIIGQEIDLNYDDSLSEISNQTYKTAASEIIDEDNSSLQSGFLDQDNVSKFTDCEKMQPDLARPIQVRNYLKSIYIPQETASNLVLNNEYLIEHTSILTPEDTNANHFFRSRNKIFSNEYLATNHDRTMNRDEDNQECCFQALSDTAFLNNQYSLNPLSDESLIVNDASLSSETNKTILYDSNLYYKPVSKTTNGSISNTEETKLNILKPAPSSSSSIFQTSYKRKDNETDTKYIHRVSMPMAIQEELEATSFVQQTAHYLNFPETNNSRLRNQRNASTDYETYLENFYKEGNIKNVPAIGSNNITLFNLYDSTECTDSNTFCPKRNPEHVGPNMDATESRNIILSNLCNSFEVNAISSGDNSGQNVNYTITTGEQFYNPDTLRDKVTQMECLFCSQKKTNNEFCCELSSSHTATDSSNEISRNSHYVNTERNIISPGLNSEHNIDEETNATYFLTTKQNSECCTGATLSNSKILNTNIKKQKIVQPEPERILRNVRKNSLNSVVEESNIVSEGSHQTVSEEGDDDVLFLNEIPGPSNCYKTNLPGENQQILATPKIREEFRDTSELENAPKKRKTYVAKRSTSLEATAPLLLCRPSRLSFNRSEMNIKTLKSNASTSNEQKHLETRNTPKSGLMSPRSLDTSSEVKTNPQSKGPLNSNVIKLSTSSAPIKDNVKREFKVPSLSFQPKESLVSLDQMGDMNMPSSSTFNAGNNSSIRMDESSLFQDRSLSDLQSIIPGPSNCYKTNLSGQNQQILATPKIREEIRDTSELENAPKKRRTYVSKRSTSLEATAPLLLCRPSRLSFNRSEINIKTLKSNASTSNEQKHLETRNTPKSGLMSPRSLDTSSEVTTNPQSKGPLNSNVIKLSTSSAPIKDNVKREFKVPSLSFQPKESLVSLDQMGDMNMPSSSTFNAGNNSSMCMDESSLFQDRSLSDLQSISTGLDSYDMEHESNCLNQNVMDTDADLTIQISDTMLEDQEMEIGELE</sequence>
<accession>A0AAV6VU12</accession>